<dbReference type="PROSITE" id="PS50966">
    <property type="entry name" value="ZF_SWIM"/>
    <property type="match status" value="1"/>
</dbReference>
<gene>
    <name evidence="7" type="ORF">Tco_0704565</name>
</gene>
<name>A0ABQ4Y226_9ASTR</name>
<feature type="compositionally biased region" description="Basic and acidic residues" evidence="5">
    <location>
        <begin position="737"/>
        <end position="748"/>
    </location>
</feature>
<dbReference type="SMART" id="SM00575">
    <property type="entry name" value="ZnF_PMZ"/>
    <property type="match status" value="1"/>
</dbReference>
<keyword evidence="2 4" id="KW-0863">Zinc-finger</keyword>
<feature type="region of interest" description="Disordered" evidence="5">
    <location>
        <begin position="559"/>
        <end position="583"/>
    </location>
</feature>
<proteinExistence type="predicted"/>
<sequence>MSEELTYSMLHEMMMKKFNLEANSQINLSFKLSSFDYTVDITDDAEVQFFVECACNSEDEFAHLFVSERQNNKFFNFFETTTFENNGPSNQDINATHLNNNFNNTSVFNNGLSFDLGQNYFQMNESICKNEPYHTNPESSFAFRSNEAYVDENNDSDDGVDENPHNNFHKWNNFMSFKPEIPDTPVYKSKPIISKQYSQQLEVKRGHIFNNKEALVLAVRLKALNNGFQFLVDRSGPYRCELKCYQFKKSDWKLRARLWNNAGQYYITHLDDTHTCSKNQTYPNHRNANKKVMAHLLTPKLQDRQKGVFEMLFIAIGASIRTFLNYLHPMLMIDAAHLKGLYKGTNLVDVAMDENNQIVPIAFGISKGETGPCWSWHAAIALAVENEFPLAFHVLCDARPERWSRAHCPLIRYNYMTSNSVESVNACSVIYRKEPMLKLAETYRAMVQQCTQSGKKSMKSIKWVVKGVNEYQYKVSDGQYIREVNLQAGTCECRKWQLSGIPCGHVIAVTRFLGLTDYVQYVSDWFKKLKYQGTYSESIHFLRNMQQWEFPQNIQKAIPPRMDNPQPGRPKNTKRIQSQGEEPRVIHCSRCTQAGHRRDQCNKPFVVEPPGNIRTQNVQDILRNNEPSFYDPNQHYDNTFHTFNQYTTQPYDQHFTNTSQAYDGHQTESSQMYEQYNSQQYDVQHLDDLNTNGSNSLVPLADAIQERDRILMYTQHNRLHVYVSRVELSTLVVAEQHKDEKNKTENQEKPSCSKKLFD</sequence>
<organism evidence="7 8">
    <name type="scientific">Tanacetum coccineum</name>
    <dbReference type="NCBI Taxonomy" id="301880"/>
    <lineage>
        <taxon>Eukaryota</taxon>
        <taxon>Viridiplantae</taxon>
        <taxon>Streptophyta</taxon>
        <taxon>Embryophyta</taxon>
        <taxon>Tracheophyta</taxon>
        <taxon>Spermatophyta</taxon>
        <taxon>Magnoliopsida</taxon>
        <taxon>eudicotyledons</taxon>
        <taxon>Gunneridae</taxon>
        <taxon>Pentapetalae</taxon>
        <taxon>asterids</taxon>
        <taxon>campanulids</taxon>
        <taxon>Asterales</taxon>
        <taxon>Asteraceae</taxon>
        <taxon>Asteroideae</taxon>
        <taxon>Anthemideae</taxon>
        <taxon>Anthemidinae</taxon>
        <taxon>Tanacetum</taxon>
    </lineage>
</organism>
<keyword evidence="8" id="KW-1185">Reference proteome</keyword>
<evidence type="ECO:0000313" key="8">
    <source>
        <dbReference type="Proteomes" id="UP001151760"/>
    </source>
</evidence>
<reference evidence="7" key="2">
    <citation type="submission" date="2022-01" db="EMBL/GenBank/DDBJ databases">
        <authorList>
            <person name="Yamashiro T."/>
            <person name="Shiraishi A."/>
            <person name="Satake H."/>
            <person name="Nakayama K."/>
        </authorList>
    </citation>
    <scope>NUCLEOTIDE SEQUENCE</scope>
</reference>
<evidence type="ECO:0000256" key="1">
    <source>
        <dbReference type="ARBA" id="ARBA00022723"/>
    </source>
</evidence>
<dbReference type="EMBL" id="BQNB010010026">
    <property type="protein sequence ID" value="GJS71724.1"/>
    <property type="molecule type" value="Genomic_DNA"/>
</dbReference>
<dbReference type="InterPro" id="IPR006564">
    <property type="entry name" value="Znf_PMZ"/>
</dbReference>
<protein>
    <submittedName>
        <fullName evidence="7">Transposase, MuDR, MULE transposase domain protein</fullName>
    </submittedName>
</protein>
<evidence type="ECO:0000256" key="2">
    <source>
        <dbReference type="ARBA" id="ARBA00022771"/>
    </source>
</evidence>
<evidence type="ECO:0000256" key="5">
    <source>
        <dbReference type="SAM" id="MobiDB-lite"/>
    </source>
</evidence>
<dbReference type="PANTHER" id="PTHR31973:SF185">
    <property type="entry name" value="TRANSPOSASE, MUDR, PLANT, MULE TRANSPOSASE DOMAIN-CONTAINING PROTEIN"/>
    <property type="match status" value="1"/>
</dbReference>
<keyword evidence="3" id="KW-0862">Zinc</keyword>
<comment type="caution">
    <text evidence="7">The sequence shown here is derived from an EMBL/GenBank/DDBJ whole genome shotgun (WGS) entry which is preliminary data.</text>
</comment>
<evidence type="ECO:0000256" key="3">
    <source>
        <dbReference type="ARBA" id="ARBA00022833"/>
    </source>
</evidence>
<evidence type="ECO:0000256" key="4">
    <source>
        <dbReference type="PROSITE-ProRule" id="PRU00325"/>
    </source>
</evidence>
<evidence type="ECO:0000259" key="6">
    <source>
        <dbReference type="PROSITE" id="PS50966"/>
    </source>
</evidence>
<feature type="domain" description="SWIM-type" evidence="6">
    <location>
        <begin position="480"/>
        <end position="514"/>
    </location>
</feature>
<dbReference type="Proteomes" id="UP001151760">
    <property type="component" value="Unassembled WGS sequence"/>
</dbReference>
<evidence type="ECO:0000313" key="7">
    <source>
        <dbReference type="EMBL" id="GJS71724.1"/>
    </source>
</evidence>
<reference evidence="7" key="1">
    <citation type="journal article" date="2022" name="Int. J. Mol. Sci.">
        <title>Draft Genome of Tanacetum Coccineum: Genomic Comparison of Closely Related Tanacetum-Family Plants.</title>
        <authorList>
            <person name="Yamashiro T."/>
            <person name="Shiraishi A."/>
            <person name="Nakayama K."/>
            <person name="Satake H."/>
        </authorList>
    </citation>
    <scope>NUCLEOTIDE SEQUENCE</scope>
</reference>
<dbReference type="PANTHER" id="PTHR31973">
    <property type="entry name" value="POLYPROTEIN, PUTATIVE-RELATED"/>
    <property type="match status" value="1"/>
</dbReference>
<dbReference type="Pfam" id="PF04434">
    <property type="entry name" value="SWIM"/>
    <property type="match status" value="1"/>
</dbReference>
<keyword evidence="1" id="KW-0479">Metal-binding</keyword>
<dbReference type="InterPro" id="IPR007527">
    <property type="entry name" value="Znf_SWIM"/>
</dbReference>
<feature type="region of interest" description="Disordered" evidence="5">
    <location>
        <begin position="737"/>
        <end position="758"/>
    </location>
</feature>
<accession>A0ABQ4Y226</accession>